<evidence type="ECO:0000313" key="7">
    <source>
        <dbReference type="EMBL" id="OYD22679.1"/>
    </source>
</evidence>
<feature type="signal peptide" evidence="6">
    <location>
        <begin position="1"/>
        <end position="22"/>
    </location>
</feature>
<keyword evidence="6" id="KW-0732">Signal</keyword>
<proteinExistence type="predicted"/>
<keyword evidence="2 5" id="KW-0349">Heme</keyword>
<dbReference type="InterPro" id="IPR009050">
    <property type="entry name" value="Globin-like_sf"/>
</dbReference>
<keyword evidence="4 5" id="KW-0408">Iron</keyword>
<dbReference type="OrthoDB" id="9795814at2"/>
<dbReference type="InterPro" id="IPR012292">
    <property type="entry name" value="Globin/Proto"/>
</dbReference>
<dbReference type="GO" id="GO:0020037">
    <property type="term" value="F:heme binding"/>
    <property type="evidence" value="ECO:0007669"/>
    <property type="project" value="InterPro"/>
</dbReference>
<dbReference type="CDD" id="cd00454">
    <property type="entry name" value="TrHb1_N"/>
    <property type="match status" value="1"/>
</dbReference>
<evidence type="ECO:0000256" key="1">
    <source>
        <dbReference type="ARBA" id="ARBA00022448"/>
    </source>
</evidence>
<evidence type="ECO:0000256" key="5">
    <source>
        <dbReference type="PIRSR" id="PIRSR601486-1"/>
    </source>
</evidence>
<comment type="caution">
    <text evidence="7">The sequence shown here is derived from an EMBL/GenBank/DDBJ whole genome shotgun (WGS) entry which is preliminary data.</text>
</comment>
<keyword evidence="1" id="KW-0813">Transport</keyword>
<protein>
    <submittedName>
        <fullName evidence="7">Group 1 truncated hemoglobin</fullName>
    </submittedName>
</protein>
<evidence type="ECO:0000256" key="6">
    <source>
        <dbReference type="SAM" id="SignalP"/>
    </source>
</evidence>
<dbReference type="Pfam" id="PF01152">
    <property type="entry name" value="Bac_globin"/>
    <property type="match status" value="1"/>
</dbReference>
<dbReference type="Proteomes" id="UP000243640">
    <property type="component" value="Unassembled WGS sequence"/>
</dbReference>
<evidence type="ECO:0000256" key="2">
    <source>
        <dbReference type="ARBA" id="ARBA00022617"/>
    </source>
</evidence>
<feature type="chain" id="PRO_5012759893" evidence="6">
    <location>
        <begin position="23"/>
        <end position="154"/>
    </location>
</feature>
<dbReference type="EMBL" id="NQJF01000014">
    <property type="protein sequence ID" value="OYD22679.1"/>
    <property type="molecule type" value="Genomic_DNA"/>
</dbReference>
<evidence type="ECO:0000256" key="3">
    <source>
        <dbReference type="ARBA" id="ARBA00022723"/>
    </source>
</evidence>
<feature type="binding site" description="distal binding residue" evidence="5">
    <location>
        <position position="105"/>
    </location>
    <ligand>
        <name>heme</name>
        <dbReference type="ChEBI" id="CHEBI:30413"/>
    </ligand>
    <ligandPart>
        <name>Fe</name>
        <dbReference type="ChEBI" id="CHEBI:18248"/>
    </ligandPart>
</feature>
<keyword evidence="3 5" id="KW-0479">Metal-binding</keyword>
<accession>A0A235CE33</accession>
<dbReference type="GO" id="GO:0046872">
    <property type="term" value="F:metal ion binding"/>
    <property type="evidence" value="ECO:0007669"/>
    <property type="project" value="UniProtKB-KW"/>
</dbReference>
<dbReference type="AlphaFoldDB" id="A0A235CE33"/>
<name>A0A235CE33_9GAMM</name>
<sequence length="154" mass="16696">MRSLHVPLLSILALLTCLSLSAQESAGEQTESLYQRLGGLVPISVVVSDFIDVVVDDDIINANPAVKAARTRAPAPYLSYQVTAQVCYVTGGPCQYLGRSMKEAHGHLNITEAEWAHMVALFEGVLDQHQVPARERQELLDIVASTKGEIVMAP</sequence>
<reference evidence="7 8" key="1">
    <citation type="submission" date="2017-08" db="EMBL/GenBank/DDBJ databases">
        <title>Draft Genome Sequence of the Marine Bacterium Oceanimonas baumannii ATCC 700832.</title>
        <authorList>
            <person name="Mcclelland W.D."/>
            <person name="Brennan M.A."/>
            <person name="Trachtenberg A.M."/>
            <person name="Maclea K.S."/>
        </authorList>
    </citation>
    <scope>NUCLEOTIDE SEQUENCE [LARGE SCALE GENOMIC DNA]</scope>
    <source>
        <strain evidence="7 8">ATCC 700832</strain>
    </source>
</reference>
<evidence type="ECO:0000313" key="8">
    <source>
        <dbReference type="Proteomes" id="UP000243640"/>
    </source>
</evidence>
<dbReference type="InterPro" id="IPR001486">
    <property type="entry name" value="Hemoglobin_trunc"/>
</dbReference>
<gene>
    <name evidence="7" type="ORF">B6S09_15160</name>
</gene>
<organism evidence="7 8">
    <name type="scientific">Oceanimonas baumannii</name>
    <dbReference type="NCBI Taxonomy" id="129578"/>
    <lineage>
        <taxon>Bacteria</taxon>
        <taxon>Pseudomonadati</taxon>
        <taxon>Pseudomonadota</taxon>
        <taxon>Gammaproteobacteria</taxon>
        <taxon>Aeromonadales</taxon>
        <taxon>Aeromonadaceae</taxon>
        <taxon>Oceanimonas</taxon>
    </lineage>
</organism>
<evidence type="ECO:0000256" key="4">
    <source>
        <dbReference type="ARBA" id="ARBA00023004"/>
    </source>
</evidence>
<dbReference type="GO" id="GO:0019825">
    <property type="term" value="F:oxygen binding"/>
    <property type="evidence" value="ECO:0007669"/>
    <property type="project" value="InterPro"/>
</dbReference>
<dbReference type="Gene3D" id="1.10.490.10">
    <property type="entry name" value="Globins"/>
    <property type="match status" value="1"/>
</dbReference>
<dbReference type="SUPFAM" id="SSF46458">
    <property type="entry name" value="Globin-like"/>
    <property type="match status" value="1"/>
</dbReference>